<dbReference type="EMBL" id="CVRI01000055">
    <property type="protein sequence ID" value="CRL01332.1"/>
    <property type="molecule type" value="Genomic_DNA"/>
</dbReference>
<evidence type="ECO:0000313" key="2">
    <source>
        <dbReference type="Proteomes" id="UP000183832"/>
    </source>
</evidence>
<accession>A0A1J1IP50</accession>
<keyword evidence="2" id="KW-1185">Reference proteome</keyword>
<gene>
    <name evidence="1" type="ORF">CLUMA_CG014751</name>
</gene>
<sequence>MRSRTFFCREYFDHEISACLMESANSLNQMSKQLKVMLAYYNITQHEQVKEHYVQSVYHYSIHLTISVNISITSDNLLTINDMIGKQR</sequence>
<organism evidence="1 2">
    <name type="scientific">Clunio marinus</name>
    <dbReference type="NCBI Taxonomy" id="568069"/>
    <lineage>
        <taxon>Eukaryota</taxon>
        <taxon>Metazoa</taxon>
        <taxon>Ecdysozoa</taxon>
        <taxon>Arthropoda</taxon>
        <taxon>Hexapoda</taxon>
        <taxon>Insecta</taxon>
        <taxon>Pterygota</taxon>
        <taxon>Neoptera</taxon>
        <taxon>Endopterygota</taxon>
        <taxon>Diptera</taxon>
        <taxon>Nematocera</taxon>
        <taxon>Chironomoidea</taxon>
        <taxon>Chironomidae</taxon>
        <taxon>Clunio</taxon>
    </lineage>
</organism>
<name>A0A1J1IP50_9DIPT</name>
<evidence type="ECO:0000313" key="1">
    <source>
        <dbReference type="EMBL" id="CRL01332.1"/>
    </source>
</evidence>
<reference evidence="1 2" key="1">
    <citation type="submission" date="2015-04" db="EMBL/GenBank/DDBJ databases">
        <authorList>
            <person name="Syromyatnikov M.Y."/>
            <person name="Popov V.N."/>
        </authorList>
    </citation>
    <scope>NUCLEOTIDE SEQUENCE [LARGE SCALE GENOMIC DNA]</scope>
</reference>
<protein>
    <submittedName>
        <fullName evidence="1">CLUMA_CG014751, isoform A</fullName>
    </submittedName>
</protein>
<proteinExistence type="predicted"/>
<dbReference type="AlphaFoldDB" id="A0A1J1IP50"/>
<dbReference type="Proteomes" id="UP000183832">
    <property type="component" value="Unassembled WGS sequence"/>
</dbReference>